<accession>A0A3A1NDQ6</accession>
<evidence type="ECO:0000313" key="1">
    <source>
        <dbReference type="EMBL" id="RIV37676.1"/>
    </source>
</evidence>
<proteinExistence type="predicted"/>
<dbReference type="EMBL" id="QXFH01000021">
    <property type="protein sequence ID" value="RIV37676.1"/>
    <property type="molecule type" value="Genomic_DNA"/>
</dbReference>
<dbReference type="Proteomes" id="UP000266067">
    <property type="component" value="Unassembled WGS sequence"/>
</dbReference>
<comment type="caution">
    <text evidence="1">The sequence shown here is derived from an EMBL/GenBank/DDBJ whole genome shotgun (WGS) entry which is preliminary data.</text>
</comment>
<dbReference type="AlphaFoldDB" id="A0A3A1NDQ6"/>
<sequence length="74" mass="7149">MPPSWPALSVGAGAVGAAAARPALALPVVLGCCRSIHHHGVHGVALGLNDGCVALLPALGFVRAVAASALVGHV</sequence>
<gene>
    <name evidence="1" type="ORF">D2V08_01080</name>
</gene>
<reference evidence="1 2" key="1">
    <citation type="submission" date="2018-08" db="EMBL/GenBank/DDBJ databases">
        <title>Proposal of Muricauda 72 sp.nov. and Muricauda NH166 sp.nov., isolated from seawater.</title>
        <authorList>
            <person name="Cheng H."/>
            <person name="Wu Y.-H."/>
            <person name="Guo L.-L."/>
            <person name="Xu X.-W."/>
        </authorList>
    </citation>
    <scope>NUCLEOTIDE SEQUENCE [LARGE SCALE GENOMIC DNA]</scope>
    <source>
        <strain evidence="1 2">KCTC 22173</strain>
    </source>
</reference>
<keyword evidence="2" id="KW-1185">Reference proteome</keyword>
<protein>
    <submittedName>
        <fullName evidence="1">Uncharacterized protein</fullName>
    </submittedName>
</protein>
<evidence type="ECO:0000313" key="2">
    <source>
        <dbReference type="Proteomes" id="UP000266067"/>
    </source>
</evidence>
<organism evidence="1 2">
    <name type="scientific">Flagellimonas lutimaris</name>
    <dbReference type="NCBI Taxonomy" id="475082"/>
    <lineage>
        <taxon>Bacteria</taxon>
        <taxon>Pseudomonadati</taxon>
        <taxon>Bacteroidota</taxon>
        <taxon>Flavobacteriia</taxon>
        <taxon>Flavobacteriales</taxon>
        <taxon>Flavobacteriaceae</taxon>
        <taxon>Flagellimonas</taxon>
    </lineage>
</organism>
<name>A0A3A1NDQ6_9FLAO</name>